<organism evidence="1 2">
    <name type="scientific">Modicella reniformis</name>
    <dbReference type="NCBI Taxonomy" id="1440133"/>
    <lineage>
        <taxon>Eukaryota</taxon>
        <taxon>Fungi</taxon>
        <taxon>Fungi incertae sedis</taxon>
        <taxon>Mucoromycota</taxon>
        <taxon>Mortierellomycotina</taxon>
        <taxon>Mortierellomycetes</taxon>
        <taxon>Mortierellales</taxon>
        <taxon>Mortierellaceae</taxon>
        <taxon>Modicella</taxon>
    </lineage>
</organism>
<accession>A0A9P6INX9</accession>
<dbReference type="Proteomes" id="UP000749646">
    <property type="component" value="Unassembled WGS sequence"/>
</dbReference>
<evidence type="ECO:0000313" key="2">
    <source>
        <dbReference type="Proteomes" id="UP000749646"/>
    </source>
</evidence>
<keyword evidence="2" id="KW-1185">Reference proteome</keyword>
<proteinExistence type="predicted"/>
<reference evidence="1" key="1">
    <citation type="journal article" date="2020" name="Fungal Divers.">
        <title>Resolving the Mortierellaceae phylogeny through synthesis of multi-gene phylogenetics and phylogenomics.</title>
        <authorList>
            <person name="Vandepol N."/>
            <person name="Liber J."/>
            <person name="Desiro A."/>
            <person name="Na H."/>
            <person name="Kennedy M."/>
            <person name="Barry K."/>
            <person name="Grigoriev I.V."/>
            <person name="Miller A.N."/>
            <person name="O'Donnell K."/>
            <person name="Stajich J.E."/>
            <person name="Bonito G."/>
        </authorList>
    </citation>
    <scope>NUCLEOTIDE SEQUENCE</scope>
    <source>
        <strain evidence="1">MES-2147</strain>
    </source>
</reference>
<name>A0A9P6INX9_9FUNG</name>
<evidence type="ECO:0000313" key="1">
    <source>
        <dbReference type="EMBL" id="KAF9943085.1"/>
    </source>
</evidence>
<dbReference type="EMBL" id="JAAAHW010009284">
    <property type="protein sequence ID" value="KAF9943085.1"/>
    <property type="molecule type" value="Genomic_DNA"/>
</dbReference>
<comment type="caution">
    <text evidence="1">The sequence shown here is derived from an EMBL/GenBank/DDBJ whole genome shotgun (WGS) entry which is preliminary data.</text>
</comment>
<dbReference type="OrthoDB" id="1262810at2759"/>
<dbReference type="AlphaFoldDB" id="A0A9P6INX9"/>
<gene>
    <name evidence="1" type="ORF">BGZ65_001157</name>
</gene>
<feature type="non-terminal residue" evidence="1">
    <location>
        <position position="79"/>
    </location>
</feature>
<sequence>MNGEWKELQIDGPVYYTANTAMRELINGNDILVDENLFKNVKDSKPGETPVVDLEKILVRLVKDTSYCIKEMLPEKFTE</sequence>
<protein>
    <submittedName>
        <fullName evidence="1">Uncharacterized protein</fullName>
    </submittedName>
</protein>